<dbReference type="InterPro" id="IPR048422">
    <property type="entry name" value="NOA1/YqeH-like_C"/>
</dbReference>
<dbReference type="InterPro" id="IPR027417">
    <property type="entry name" value="P-loop_NTPase"/>
</dbReference>
<feature type="domain" description="NOA1/YqeH-like C-terminal" evidence="2">
    <location>
        <begin position="407"/>
        <end position="504"/>
    </location>
</feature>
<dbReference type="Pfam" id="PF03193">
    <property type="entry name" value="RsgA_GTPase"/>
    <property type="match status" value="1"/>
</dbReference>
<dbReference type="InterPro" id="IPR050896">
    <property type="entry name" value="Mito_lipid_metab_GTPase"/>
</dbReference>
<reference evidence="3 4" key="1">
    <citation type="submission" date="2022-07" db="EMBL/GenBank/DDBJ databases">
        <title>Genome-wide signatures of adaptation to extreme environments.</title>
        <authorList>
            <person name="Cho C.H."/>
            <person name="Yoon H.S."/>
        </authorList>
    </citation>
    <scope>NUCLEOTIDE SEQUENCE [LARGE SCALE GENOMIC DNA]</scope>
    <source>
        <strain evidence="3 4">108.79 E11</strain>
    </source>
</reference>
<dbReference type="PANTHER" id="PTHR46434:SF1">
    <property type="entry name" value="GENETIC INTERACTOR OF PROHIBITINS 3, MITOCHONDRIAL"/>
    <property type="match status" value="1"/>
</dbReference>
<dbReference type="PANTHER" id="PTHR46434">
    <property type="entry name" value="GENETIC INTERACTOR OF PROHIBITINS 3, MITOCHONDRIAL"/>
    <property type="match status" value="1"/>
</dbReference>
<feature type="domain" description="EngC GTPase" evidence="1">
    <location>
        <begin position="193"/>
        <end position="314"/>
    </location>
</feature>
<dbReference type="EMBL" id="JANCYU010000010">
    <property type="protein sequence ID" value="KAK4522972.1"/>
    <property type="molecule type" value="Genomic_DNA"/>
</dbReference>
<keyword evidence="4" id="KW-1185">Reference proteome</keyword>
<evidence type="ECO:0008006" key="5">
    <source>
        <dbReference type="Google" id="ProtNLM"/>
    </source>
</evidence>
<dbReference type="InterPro" id="IPR010914">
    <property type="entry name" value="RsgA_GTPase_dom"/>
</dbReference>
<dbReference type="AlphaFoldDB" id="A0AAV9I7K5"/>
<proteinExistence type="predicted"/>
<dbReference type="Proteomes" id="UP001300502">
    <property type="component" value="Unassembled WGS sequence"/>
</dbReference>
<dbReference type="GO" id="GO:0005525">
    <property type="term" value="F:GTP binding"/>
    <property type="evidence" value="ECO:0007669"/>
    <property type="project" value="InterPro"/>
</dbReference>
<accession>A0AAV9I7K5</accession>
<organism evidence="3 4">
    <name type="scientific">Galdieria yellowstonensis</name>
    <dbReference type="NCBI Taxonomy" id="3028027"/>
    <lineage>
        <taxon>Eukaryota</taxon>
        <taxon>Rhodophyta</taxon>
        <taxon>Bangiophyceae</taxon>
        <taxon>Galdieriales</taxon>
        <taxon>Galdieriaceae</taxon>
        <taxon>Galdieria</taxon>
    </lineage>
</organism>
<evidence type="ECO:0000259" key="2">
    <source>
        <dbReference type="Pfam" id="PF21516"/>
    </source>
</evidence>
<dbReference type="Pfam" id="PF21516">
    <property type="entry name" value="YqeH-like_C"/>
    <property type="match status" value="1"/>
</dbReference>
<name>A0AAV9I7K5_9RHOD</name>
<evidence type="ECO:0000313" key="3">
    <source>
        <dbReference type="EMBL" id="KAK4522972.1"/>
    </source>
</evidence>
<comment type="caution">
    <text evidence="3">The sequence shown here is derived from an EMBL/GenBank/DDBJ whole genome shotgun (WGS) entry which is preliminary data.</text>
</comment>
<sequence>MLVVGYLLPVEFIKGWIRVKKPLVTYQRRKPVCRQVGAVSIAATHQVDDSNRIEAIFEKEEENSTTPLERPLIPKKRVQSGSRCPGCGCVLQTTDKDSFGYVPEFVESKVQDATLCQRCFQLVHYGKLNERLILPAISIEQVVEAENSTSLGTAQKLKTLFSSLARDKFLVLLVLDVFDLCGSLFSGIQYCLANAQLIICVNKIDLLPGVDCQTLVPYLKDMLQQKGLDNIQSIRFVSCKTGKGIQSLRRELVHVPRGKKVFVVGVANVGKSSILNELKLSNQDDIKKQSRRELNQKMKKAPKTLTETQLKDIEKSAEQVFLTTSVVPGTTLEVFPVKIGKGYKVYDTPGLFLKNHLSSLLRMEELKMVLPQKTIKPVSYRVEQGQCLFLGGLARFHFVEGKPFFVIVYTSSEVSVHLSSCSDSEKFLLSHVSKLLKPPLDKEWVHQVAMPWETSRICIAGKGWKQSAQDIAIAGLGWISLVGCGELKVECVVPHGIRWEVRDPLLPNVTSYYRPR</sequence>
<gene>
    <name evidence="3" type="ORF">GAYE_PCTG33G0862</name>
</gene>
<evidence type="ECO:0000313" key="4">
    <source>
        <dbReference type="Proteomes" id="UP001300502"/>
    </source>
</evidence>
<dbReference type="GO" id="GO:0003924">
    <property type="term" value="F:GTPase activity"/>
    <property type="evidence" value="ECO:0007669"/>
    <property type="project" value="InterPro"/>
</dbReference>
<dbReference type="Gene3D" id="3.40.50.300">
    <property type="entry name" value="P-loop containing nucleotide triphosphate hydrolases"/>
    <property type="match status" value="1"/>
</dbReference>
<protein>
    <recommendedName>
        <fullName evidence="5">G domain-containing protein</fullName>
    </recommendedName>
</protein>
<dbReference type="SUPFAM" id="SSF52540">
    <property type="entry name" value="P-loop containing nucleoside triphosphate hydrolases"/>
    <property type="match status" value="1"/>
</dbReference>
<evidence type="ECO:0000259" key="1">
    <source>
        <dbReference type="Pfam" id="PF03193"/>
    </source>
</evidence>